<keyword evidence="1" id="KW-0812">Transmembrane</keyword>
<dbReference type="AlphaFoldDB" id="A0AA86SA66"/>
<evidence type="ECO:0000313" key="3">
    <source>
        <dbReference type="Proteomes" id="UP001189624"/>
    </source>
</evidence>
<organism evidence="2 3">
    <name type="scientific">Sphenostylis stenocarpa</name>
    <dbReference type="NCBI Taxonomy" id="92480"/>
    <lineage>
        <taxon>Eukaryota</taxon>
        <taxon>Viridiplantae</taxon>
        <taxon>Streptophyta</taxon>
        <taxon>Embryophyta</taxon>
        <taxon>Tracheophyta</taxon>
        <taxon>Spermatophyta</taxon>
        <taxon>Magnoliopsida</taxon>
        <taxon>eudicotyledons</taxon>
        <taxon>Gunneridae</taxon>
        <taxon>Pentapetalae</taxon>
        <taxon>rosids</taxon>
        <taxon>fabids</taxon>
        <taxon>Fabales</taxon>
        <taxon>Fabaceae</taxon>
        <taxon>Papilionoideae</taxon>
        <taxon>50 kb inversion clade</taxon>
        <taxon>NPAAA clade</taxon>
        <taxon>indigoferoid/millettioid clade</taxon>
        <taxon>Phaseoleae</taxon>
        <taxon>Sphenostylis</taxon>
    </lineage>
</organism>
<feature type="transmembrane region" description="Helical" evidence="1">
    <location>
        <begin position="29"/>
        <end position="45"/>
    </location>
</feature>
<dbReference type="EMBL" id="OY731399">
    <property type="protein sequence ID" value="CAJ1933311.1"/>
    <property type="molecule type" value="Genomic_DNA"/>
</dbReference>
<sequence length="338" mass="37708">MGKQEQPRRLGTLNCKDGVRRRIGIRRDAIFGFGALWVLCWYYELEDWEHILGPAIFLGLLFLLHMEALVCESLFLTRRASTMSLSGTVNDATATNFPCGCSETSGSGSFSGCSSNNSSTHFCIKCDFSYDSVLTLEGEDSEWISNSKPYHGLSSEKPSTPLNTNGIHCDRSEDNVSVEHLLEIEDMQEFSADGPLFWPYEGKFSWNFEEPWSPFCISPMRGLVFGSRSMAPRIKESNNKGHGSVCCVTSEPYMSCKSSAEIAASELNDEKVTLKSTKDGNEMLFGDKTLINDLLLGREEFCLDHEPEIPIETLVGLKEFDGHEGLDSEFNGDVFMLE</sequence>
<dbReference type="Proteomes" id="UP001189624">
    <property type="component" value="Chromosome 2"/>
</dbReference>
<dbReference type="Gramene" id="rna-AYBTSS11_LOCUS6275">
    <property type="protein sequence ID" value="CAJ1933311.1"/>
    <property type="gene ID" value="gene-AYBTSS11_LOCUS6275"/>
</dbReference>
<dbReference type="PANTHER" id="PTHR36707">
    <property type="entry name" value="T20M3.17 PROTEIN"/>
    <property type="match status" value="1"/>
</dbReference>
<evidence type="ECO:0000256" key="1">
    <source>
        <dbReference type="SAM" id="Phobius"/>
    </source>
</evidence>
<gene>
    <name evidence="2" type="ORF">AYBTSS11_LOCUS6275</name>
</gene>
<evidence type="ECO:0000313" key="2">
    <source>
        <dbReference type="EMBL" id="CAJ1933311.1"/>
    </source>
</evidence>
<dbReference type="PANTHER" id="PTHR36707:SF1">
    <property type="entry name" value="T20M3.17 PROTEIN"/>
    <property type="match status" value="1"/>
</dbReference>
<reference evidence="2" key="1">
    <citation type="submission" date="2023-10" db="EMBL/GenBank/DDBJ databases">
        <authorList>
            <person name="Domelevo Entfellner J.-B."/>
        </authorList>
    </citation>
    <scope>NUCLEOTIDE SEQUENCE</scope>
</reference>
<proteinExistence type="predicted"/>
<keyword evidence="1" id="KW-1133">Transmembrane helix</keyword>
<accession>A0AA86SA66</accession>
<protein>
    <submittedName>
        <fullName evidence="2">Uncharacterized protein</fullName>
    </submittedName>
</protein>
<name>A0AA86SA66_9FABA</name>
<feature type="transmembrane region" description="Helical" evidence="1">
    <location>
        <begin position="51"/>
        <end position="76"/>
    </location>
</feature>
<keyword evidence="3" id="KW-1185">Reference proteome</keyword>
<keyword evidence="1" id="KW-0472">Membrane</keyword>